<organism evidence="1 2">
    <name type="scientific">Victivallis vadensis</name>
    <dbReference type="NCBI Taxonomy" id="172901"/>
    <lineage>
        <taxon>Bacteria</taxon>
        <taxon>Pseudomonadati</taxon>
        <taxon>Lentisphaerota</taxon>
        <taxon>Lentisphaeria</taxon>
        <taxon>Victivallales</taxon>
        <taxon>Victivallaceae</taxon>
        <taxon>Victivallis</taxon>
    </lineage>
</organism>
<sequence length="192" mass="21535">MRTPSKPLLLPGGGYRRLKSFQIARLVYDLTCRFVELYVDPASRTCDQMTQAARSGVQNIAEGSVDGRTSRKLELNLTNVARGSLEELKLDYEDFLRRRNLASWPSQHPALIRLRELRISTLADFQEWAAGSRAETSAAYSEIAANGILSLLNLAILLLERQRAAQIRDFERNGGFSEHLSGVRKRALSGSR</sequence>
<protein>
    <submittedName>
        <fullName evidence="1">Four helix bundle suffix protein</fullName>
    </submittedName>
</protein>
<gene>
    <name evidence="1" type="ORF">C8D82_1446</name>
</gene>
<dbReference type="Gene3D" id="1.20.1440.60">
    <property type="entry name" value="23S rRNA-intervening sequence"/>
    <property type="match status" value="1"/>
</dbReference>
<keyword evidence="2" id="KW-1185">Reference proteome</keyword>
<dbReference type="AlphaFoldDB" id="A0A2U1AFB6"/>
<dbReference type="EMBL" id="QEKH01000044">
    <property type="protein sequence ID" value="PVY35112.1"/>
    <property type="molecule type" value="Genomic_DNA"/>
</dbReference>
<name>A0A2U1AFB6_9BACT</name>
<evidence type="ECO:0000313" key="1">
    <source>
        <dbReference type="EMBL" id="PVY35112.1"/>
    </source>
</evidence>
<dbReference type="InterPro" id="IPR012657">
    <property type="entry name" value="23S_rRNA-intervening_sequence"/>
</dbReference>
<dbReference type="SUPFAM" id="SSF158446">
    <property type="entry name" value="IVS-encoded protein-like"/>
    <property type="match status" value="1"/>
</dbReference>
<dbReference type="InterPro" id="IPR026354">
    <property type="entry name" value="4helix_suffix_dom"/>
</dbReference>
<proteinExistence type="predicted"/>
<dbReference type="NCBIfam" id="TIGR02436">
    <property type="entry name" value="four helix bundle protein"/>
    <property type="match status" value="1"/>
</dbReference>
<dbReference type="OrthoDB" id="9796189at2"/>
<dbReference type="NCBIfam" id="TIGR04258">
    <property type="entry name" value="4helix_suffix"/>
    <property type="match status" value="1"/>
</dbReference>
<reference evidence="1 2" key="1">
    <citation type="submission" date="2018-04" db="EMBL/GenBank/DDBJ databases">
        <title>Genomic Encyclopedia of Type Strains, Phase IV (KMG-IV): sequencing the most valuable type-strain genomes for metagenomic binning, comparative biology and taxonomic classification.</title>
        <authorList>
            <person name="Goeker M."/>
        </authorList>
    </citation>
    <scope>NUCLEOTIDE SEQUENCE [LARGE SCALE GENOMIC DNA]</scope>
    <source>
        <strain evidence="1 2">DSM 14823</strain>
    </source>
</reference>
<comment type="caution">
    <text evidence="1">The sequence shown here is derived from an EMBL/GenBank/DDBJ whole genome shotgun (WGS) entry which is preliminary data.</text>
</comment>
<dbReference type="InterPro" id="IPR036583">
    <property type="entry name" value="23S_rRNA_IVS_sf"/>
</dbReference>
<accession>A0A2U1AFB6</accession>
<evidence type="ECO:0000313" key="2">
    <source>
        <dbReference type="Proteomes" id="UP000245959"/>
    </source>
</evidence>
<dbReference type="RefSeq" id="WP_116885773.1">
    <property type="nucleotide sequence ID" value="NZ_CABMMC010000287.1"/>
</dbReference>
<dbReference type="GeneID" id="78297038"/>
<dbReference type="Proteomes" id="UP000245959">
    <property type="component" value="Unassembled WGS sequence"/>
</dbReference>